<dbReference type="GO" id="GO:0009636">
    <property type="term" value="P:response to toxic substance"/>
    <property type="evidence" value="ECO:0007669"/>
    <property type="project" value="UniProtKB-ARBA"/>
</dbReference>
<evidence type="ECO:0000256" key="1">
    <source>
        <dbReference type="ARBA" id="ARBA00004429"/>
    </source>
</evidence>
<dbReference type="Pfam" id="PF00873">
    <property type="entry name" value="ACR_tran"/>
    <property type="match status" value="1"/>
</dbReference>
<dbReference type="PANTHER" id="PTHR32063:SF76">
    <property type="entry name" value="EFFLUX PUMP MEMBRANE TRANSPORTER"/>
    <property type="match status" value="1"/>
</dbReference>
<feature type="transmembrane region" description="Helical" evidence="9">
    <location>
        <begin position="395"/>
        <end position="415"/>
    </location>
</feature>
<evidence type="ECO:0000313" key="11">
    <source>
        <dbReference type="Proteomes" id="UP000521199"/>
    </source>
</evidence>
<feature type="transmembrane region" description="Helical" evidence="9">
    <location>
        <begin position="12"/>
        <end position="33"/>
    </location>
</feature>
<comment type="caution">
    <text evidence="10">The sequence shown here is derived from an EMBL/GenBank/DDBJ whole genome shotgun (WGS) entry which is preliminary data.</text>
</comment>
<evidence type="ECO:0000256" key="5">
    <source>
        <dbReference type="ARBA" id="ARBA00022519"/>
    </source>
</evidence>
<dbReference type="InterPro" id="IPR027463">
    <property type="entry name" value="AcrB_DN_DC_subdom"/>
</dbReference>
<dbReference type="NCBIfam" id="TIGR00915">
    <property type="entry name" value="2A0602"/>
    <property type="match status" value="1"/>
</dbReference>
<comment type="subcellular location">
    <subcellularLocation>
        <location evidence="1 9">Cell inner membrane</location>
        <topology evidence="1 9">Multi-pass membrane protein</topology>
    </subcellularLocation>
</comment>
<evidence type="ECO:0000256" key="9">
    <source>
        <dbReference type="RuleBase" id="RU364070"/>
    </source>
</evidence>
<organism evidence="10 11">
    <name type="scientific">Chiayiivirga flava</name>
    <dbReference type="NCBI Taxonomy" id="659595"/>
    <lineage>
        <taxon>Bacteria</taxon>
        <taxon>Pseudomonadati</taxon>
        <taxon>Pseudomonadota</taxon>
        <taxon>Gammaproteobacteria</taxon>
        <taxon>Lysobacterales</taxon>
        <taxon>Lysobacteraceae</taxon>
        <taxon>Chiayiivirga</taxon>
    </lineage>
</organism>
<dbReference type="AlphaFoldDB" id="A0A7W8FZU5"/>
<keyword evidence="5 9" id="KW-0997">Cell inner membrane</keyword>
<dbReference type="FunFam" id="1.20.1640.10:FF:000001">
    <property type="entry name" value="Efflux pump membrane transporter"/>
    <property type="match status" value="1"/>
</dbReference>
<feature type="transmembrane region" description="Helical" evidence="9">
    <location>
        <begin position="472"/>
        <end position="499"/>
    </location>
</feature>
<dbReference type="Gene3D" id="3.30.70.1320">
    <property type="entry name" value="Multidrug efflux transporter AcrB pore domain like"/>
    <property type="match status" value="1"/>
</dbReference>
<dbReference type="SUPFAM" id="SSF82866">
    <property type="entry name" value="Multidrug efflux transporter AcrB transmembrane domain"/>
    <property type="match status" value="2"/>
</dbReference>
<proteinExistence type="inferred from homology"/>
<evidence type="ECO:0000256" key="2">
    <source>
        <dbReference type="ARBA" id="ARBA00010942"/>
    </source>
</evidence>
<feature type="transmembrane region" description="Helical" evidence="9">
    <location>
        <begin position="895"/>
        <end position="917"/>
    </location>
</feature>
<keyword evidence="4" id="KW-1003">Cell membrane</keyword>
<evidence type="ECO:0000256" key="6">
    <source>
        <dbReference type="ARBA" id="ARBA00022692"/>
    </source>
</evidence>
<feature type="transmembrane region" description="Helical" evidence="9">
    <location>
        <begin position="1000"/>
        <end position="1023"/>
    </location>
</feature>
<evidence type="ECO:0000313" key="10">
    <source>
        <dbReference type="EMBL" id="MBB5207579.1"/>
    </source>
</evidence>
<feature type="transmembrane region" description="Helical" evidence="9">
    <location>
        <begin position="368"/>
        <end position="389"/>
    </location>
</feature>
<dbReference type="GO" id="GO:0042910">
    <property type="term" value="F:xenobiotic transmembrane transporter activity"/>
    <property type="evidence" value="ECO:0007669"/>
    <property type="project" value="TreeGrafter"/>
</dbReference>
<gene>
    <name evidence="10" type="ORF">HNQ52_001108</name>
</gene>
<comment type="similarity">
    <text evidence="2 9">Belongs to the resistance-nodulation-cell division (RND) (TC 2.A.6) family.</text>
</comment>
<dbReference type="SUPFAM" id="SSF82693">
    <property type="entry name" value="Multidrug efflux transporter AcrB pore domain, PN1, PN2, PC1 and PC2 subdomains"/>
    <property type="match status" value="3"/>
</dbReference>
<dbReference type="PANTHER" id="PTHR32063">
    <property type="match status" value="1"/>
</dbReference>
<reference evidence="10 11" key="1">
    <citation type="submission" date="2020-08" db="EMBL/GenBank/DDBJ databases">
        <title>Genomic Encyclopedia of Type Strains, Phase IV (KMG-IV): sequencing the most valuable type-strain genomes for metagenomic binning, comparative biology and taxonomic classification.</title>
        <authorList>
            <person name="Goeker M."/>
        </authorList>
    </citation>
    <scope>NUCLEOTIDE SEQUENCE [LARGE SCALE GENOMIC DNA]</scope>
    <source>
        <strain evidence="10 11">DSM 24163</strain>
    </source>
</reference>
<protein>
    <recommendedName>
        <fullName evidence="9">Efflux pump membrane transporter</fullName>
    </recommendedName>
</protein>
<dbReference type="InterPro" id="IPR001036">
    <property type="entry name" value="Acrflvin-R"/>
</dbReference>
<dbReference type="GO" id="GO:0005886">
    <property type="term" value="C:plasma membrane"/>
    <property type="evidence" value="ECO:0007669"/>
    <property type="project" value="UniProtKB-SubCell"/>
</dbReference>
<dbReference type="Gene3D" id="1.20.1640.10">
    <property type="entry name" value="Multidrug efflux transporter AcrB transmembrane domain"/>
    <property type="match status" value="2"/>
</dbReference>
<evidence type="ECO:0000256" key="3">
    <source>
        <dbReference type="ARBA" id="ARBA00022448"/>
    </source>
</evidence>
<dbReference type="PRINTS" id="PR00702">
    <property type="entry name" value="ACRIFLAVINRP"/>
</dbReference>
<keyword evidence="7 9" id="KW-1133">Transmembrane helix</keyword>
<feature type="transmembrane region" description="Helical" evidence="9">
    <location>
        <begin position="870"/>
        <end position="888"/>
    </location>
</feature>
<feature type="transmembrane region" description="Helical" evidence="9">
    <location>
        <begin position="342"/>
        <end position="361"/>
    </location>
</feature>
<dbReference type="Gene3D" id="3.30.2090.10">
    <property type="entry name" value="Multidrug efflux transporter AcrB TolC docking domain, DN and DC subdomains"/>
    <property type="match status" value="2"/>
</dbReference>
<evidence type="ECO:0000256" key="7">
    <source>
        <dbReference type="ARBA" id="ARBA00022989"/>
    </source>
</evidence>
<dbReference type="SUPFAM" id="SSF82714">
    <property type="entry name" value="Multidrug efflux transporter AcrB TolC docking domain, DN and DC subdomains"/>
    <property type="match status" value="2"/>
</dbReference>
<evidence type="ECO:0000256" key="8">
    <source>
        <dbReference type="ARBA" id="ARBA00023136"/>
    </source>
</evidence>
<dbReference type="Gene3D" id="3.30.70.1440">
    <property type="entry name" value="Multidrug efflux transporter AcrB pore domain"/>
    <property type="match status" value="1"/>
</dbReference>
<dbReference type="Gene3D" id="3.30.70.1430">
    <property type="entry name" value="Multidrug efflux transporter AcrB pore domain"/>
    <property type="match status" value="2"/>
</dbReference>
<name>A0A7W8FZU5_9GAMM</name>
<accession>A0A7W8FZU5</accession>
<dbReference type="InterPro" id="IPR004764">
    <property type="entry name" value="MdtF-like"/>
</dbReference>
<dbReference type="FunFam" id="3.30.70.1430:FF:000001">
    <property type="entry name" value="Efflux pump membrane transporter"/>
    <property type="match status" value="1"/>
</dbReference>
<dbReference type="RefSeq" id="WP_183960123.1">
    <property type="nucleotide sequence ID" value="NZ_JACHHP010000002.1"/>
</dbReference>
<feature type="transmembrane region" description="Helical" evidence="9">
    <location>
        <begin position="530"/>
        <end position="553"/>
    </location>
</feature>
<dbReference type="NCBIfam" id="NF000282">
    <property type="entry name" value="RND_permease_1"/>
    <property type="match status" value="1"/>
</dbReference>
<feature type="transmembrane region" description="Helical" evidence="9">
    <location>
        <begin position="923"/>
        <end position="948"/>
    </location>
</feature>
<feature type="transmembrane region" description="Helical" evidence="9">
    <location>
        <begin position="969"/>
        <end position="988"/>
    </location>
</feature>
<keyword evidence="6 9" id="KW-0812">Transmembrane</keyword>
<dbReference type="EMBL" id="JACHHP010000002">
    <property type="protein sequence ID" value="MBB5207579.1"/>
    <property type="molecule type" value="Genomic_DNA"/>
</dbReference>
<sequence length="1051" mass="113293">MFSAFFIRRPIFATVLSLIIVIMGLGAMIGLPISQYPEILPPQISVDAQYSGASAEVVADTIAAPIENQVNGATDMIYMNSSSNSDGRMSLTVTFATGTDPDDALVEVNNRIAAALPMLPEEVRRLGVTARKSMSSILGVAVLTAPDGRYDEVFLSNYALVNIVDELKRIPGVGDARLFGLKYYSMRIWMEPQRMQALGITPSEVAAALRDQNNQLPAGKIGQEPLDEAVDFTYSMTTKGRLETPEEFEQVIVRRDSHGGIVRLKDVARVELGGQSYSFSSQYNGNKAVPMGIFLQPGANALATMDMVKERMDALSAQFPDGLQYNLPYDTTKFVRISINEVVKTLFEAMLLVFAVVYLFLGNWRATLIPSLAVPVSLIGTFAGMYLLGFSINTLTLFGMVLAIGIVVDDAIVVLENVERIMHEEHLSPVDATLKAMQQVTGPVVAIVLVLCAVFVPVAFVGGMTGVMYQQFAITIAVSVAISGIVALTLTPALCALLLKSDDKAQFRWLQAFNRWFGRMTGRYTTGVTYLLRHGVLTLLLFGAVIIAAGGLFTRVPGSLVPNEDQGTVLALAMLPDAASMSRTTAVVEQLTEFQKDHPLVEGATTLIGFDMLSSSLKTNVATQFIALKDWSERTEEGQDSTAFAGQLMGFGMTQVRDAFVLGITPPPIIGLSTTGGFEFYIESRANADYRALAQVTTDFIAAANNDPDLTGVSTQFSANAPQIELEINRDKAAEMGVSLTQLFEATQSTFGTLYVNDFNRDGRTYQVQLQADGEARSSIEDLRNVSVRSDTGELVPLNTLVTPVQKTGPELVERFNSFPAIKVMGNPNAGVSSGAAIAAIERLAGEHLPEGYSVAWIGSAFQEKQVASTSYITMIGGLLFVFLILAAQYERWSLPFAVILSIPFALLGAVVAVLLRGLSNDIYFQVGLITLIGLSAKNAILIVEFAAENVRDGMKVVDAAILAAKQRFRPIVMTSLAFILGVLPLAISSGAGANARHSIGTGVIGGMIASTLIAVFFIPSLFRWVSRREEKREGKAAATSDNVIAPEHKA</sequence>
<keyword evidence="11" id="KW-1185">Reference proteome</keyword>
<feature type="transmembrane region" description="Helical" evidence="9">
    <location>
        <begin position="444"/>
        <end position="466"/>
    </location>
</feature>
<evidence type="ECO:0000256" key="4">
    <source>
        <dbReference type="ARBA" id="ARBA00022475"/>
    </source>
</evidence>
<keyword evidence="8 9" id="KW-0472">Membrane</keyword>
<dbReference type="GO" id="GO:0015562">
    <property type="term" value="F:efflux transmembrane transporter activity"/>
    <property type="evidence" value="ECO:0007669"/>
    <property type="project" value="InterPro"/>
</dbReference>
<dbReference type="Proteomes" id="UP000521199">
    <property type="component" value="Unassembled WGS sequence"/>
</dbReference>
<keyword evidence="3 9" id="KW-0813">Transport</keyword>